<evidence type="ECO:0000313" key="4">
    <source>
        <dbReference type="EMBL" id="WIM68287.1"/>
    </source>
</evidence>
<name>A0ABY8VGT2_9CORY</name>
<evidence type="ECO:0000256" key="3">
    <source>
        <dbReference type="ARBA" id="ARBA00022833"/>
    </source>
</evidence>
<keyword evidence="3" id="KW-0862">Zinc</keyword>
<evidence type="ECO:0000256" key="1">
    <source>
        <dbReference type="ARBA" id="ARBA00022596"/>
    </source>
</evidence>
<dbReference type="EMBL" id="CP126969">
    <property type="protein sequence ID" value="WIM68287.1"/>
    <property type="molecule type" value="Genomic_DNA"/>
</dbReference>
<dbReference type="PANTHER" id="PTHR34535">
    <property type="entry name" value="HYDROGENASE MATURATION FACTOR HYPA"/>
    <property type="match status" value="1"/>
</dbReference>
<keyword evidence="5" id="KW-1185">Reference proteome</keyword>
<reference evidence="4 5" key="1">
    <citation type="submission" date="2023-05" db="EMBL/GenBank/DDBJ databases">
        <title>Corynebacterium suedekumii sp. nov. and Corynebacterium breve sp. nov. isolated from raw cow's milk.</title>
        <authorList>
            <person name="Baer M.K."/>
            <person name="Mehl L."/>
            <person name="Hellmuth R."/>
            <person name="Marke G."/>
            <person name="Lipski A."/>
        </authorList>
    </citation>
    <scope>NUCLEOTIDE SEQUENCE [LARGE SCALE GENOMIC DNA]</scope>
    <source>
        <strain evidence="4 5">R4</strain>
    </source>
</reference>
<accession>A0ABY8VGT2</accession>
<dbReference type="RefSeq" id="WP_284825731.1">
    <property type="nucleotide sequence ID" value="NZ_CP126969.1"/>
</dbReference>
<sequence length="113" mass="12399">MHEVALATQLSHVVARHAEGRRVCAVDIEVGALRQVVPATLAYAWRFVVKDTVLQDAQLNITWVDAEIACSSGHHTRLDATDYLDVRCPTCASPTTVIAGEEFRVIDIEVDLS</sequence>
<proteinExistence type="predicted"/>
<gene>
    <name evidence="4" type="ORF">QP027_02475</name>
</gene>
<evidence type="ECO:0000256" key="2">
    <source>
        <dbReference type="ARBA" id="ARBA00022723"/>
    </source>
</evidence>
<protein>
    <submittedName>
        <fullName evidence="4">Hydrogenase maturation nickel metallochaperone HypA</fullName>
    </submittedName>
</protein>
<evidence type="ECO:0000313" key="5">
    <source>
        <dbReference type="Proteomes" id="UP001225598"/>
    </source>
</evidence>
<dbReference type="Pfam" id="PF01155">
    <property type="entry name" value="HypA"/>
    <property type="match status" value="1"/>
</dbReference>
<keyword evidence="1" id="KW-0533">Nickel</keyword>
<keyword evidence="2" id="KW-0479">Metal-binding</keyword>
<dbReference type="Proteomes" id="UP001225598">
    <property type="component" value="Chromosome"/>
</dbReference>
<dbReference type="PIRSF" id="PIRSF004761">
    <property type="entry name" value="Hydrgn_mat_HypA"/>
    <property type="match status" value="1"/>
</dbReference>
<dbReference type="Gene3D" id="3.30.2320.80">
    <property type="match status" value="1"/>
</dbReference>
<dbReference type="InterPro" id="IPR000688">
    <property type="entry name" value="HypA/HybF"/>
</dbReference>
<organism evidence="4 5">
    <name type="scientific">Corynebacterium breve</name>
    <dbReference type="NCBI Taxonomy" id="3049799"/>
    <lineage>
        <taxon>Bacteria</taxon>
        <taxon>Bacillati</taxon>
        <taxon>Actinomycetota</taxon>
        <taxon>Actinomycetes</taxon>
        <taxon>Mycobacteriales</taxon>
        <taxon>Corynebacteriaceae</taxon>
        <taxon>Corynebacterium</taxon>
    </lineage>
</organism>
<dbReference type="PANTHER" id="PTHR34535:SF3">
    <property type="entry name" value="HYDROGENASE MATURATION FACTOR HYPA"/>
    <property type="match status" value="1"/>
</dbReference>